<dbReference type="InterPro" id="IPR008472">
    <property type="entry name" value="DUF753"/>
</dbReference>
<evidence type="ECO:0000313" key="3">
    <source>
        <dbReference type="EMBL" id="EDW00882.1"/>
    </source>
</evidence>
<dbReference type="HOGENOM" id="CLU_109089_0_0_1"/>
<dbReference type="PANTHER" id="PTHR21721:SF26">
    <property type="entry name" value="DUF753 DOMAIN-CONTAINING PROTEIN-RELATED"/>
    <property type="match status" value="1"/>
</dbReference>
<name>B4J6A9_DROGR</name>
<dbReference type="AlphaFoldDB" id="B4J6A9"/>
<evidence type="ECO:0000313" key="4">
    <source>
        <dbReference type="Proteomes" id="UP000001070"/>
    </source>
</evidence>
<dbReference type="Pfam" id="PF05444">
    <property type="entry name" value="DUF753"/>
    <property type="match status" value="2"/>
</dbReference>
<feature type="signal peptide" evidence="1">
    <location>
        <begin position="1"/>
        <end position="22"/>
    </location>
</feature>
<keyword evidence="1" id="KW-0732">Signal</keyword>
<dbReference type="eggNOG" id="ENOG502T7X9">
    <property type="taxonomic scope" value="Eukaryota"/>
</dbReference>
<evidence type="ECO:0000259" key="2">
    <source>
        <dbReference type="Pfam" id="PF05444"/>
    </source>
</evidence>
<reference evidence="3 4" key="1">
    <citation type="journal article" date="2007" name="Nature">
        <title>Evolution of genes and genomes on the Drosophila phylogeny.</title>
        <authorList>
            <consortium name="Drosophila 12 Genomes Consortium"/>
            <person name="Clark A.G."/>
            <person name="Eisen M.B."/>
            <person name="Smith D.R."/>
            <person name="Bergman C.M."/>
            <person name="Oliver B."/>
            <person name="Markow T.A."/>
            <person name="Kaufman T.C."/>
            <person name="Kellis M."/>
            <person name="Gelbart W."/>
            <person name="Iyer V.N."/>
            <person name="Pollard D.A."/>
            <person name="Sackton T.B."/>
            <person name="Larracuente A.M."/>
            <person name="Singh N.D."/>
            <person name="Abad J.P."/>
            <person name="Abt D.N."/>
            <person name="Adryan B."/>
            <person name="Aguade M."/>
            <person name="Akashi H."/>
            <person name="Anderson W.W."/>
            <person name="Aquadro C.F."/>
            <person name="Ardell D.H."/>
            <person name="Arguello R."/>
            <person name="Artieri C.G."/>
            <person name="Barbash D.A."/>
            <person name="Barker D."/>
            <person name="Barsanti P."/>
            <person name="Batterham P."/>
            <person name="Batzoglou S."/>
            <person name="Begun D."/>
            <person name="Bhutkar A."/>
            <person name="Blanco E."/>
            <person name="Bosak S.A."/>
            <person name="Bradley R.K."/>
            <person name="Brand A.D."/>
            <person name="Brent M.R."/>
            <person name="Brooks A.N."/>
            <person name="Brown R.H."/>
            <person name="Butlin R.K."/>
            <person name="Caggese C."/>
            <person name="Calvi B.R."/>
            <person name="Bernardo de Carvalho A."/>
            <person name="Caspi A."/>
            <person name="Castrezana S."/>
            <person name="Celniker S.E."/>
            <person name="Chang J.L."/>
            <person name="Chapple C."/>
            <person name="Chatterji S."/>
            <person name="Chinwalla A."/>
            <person name="Civetta A."/>
            <person name="Clifton S.W."/>
            <person name="Comeron J.M."/>
            <person name="Costello J.C."/>
            <person name="Coyne J.A."/>
            <person name="Daub J."/>
            <person name="David R.G."/>
            <person name="Delcher A.L."/>
            <person name="Delehaunty K."/>
            <person name="Do C.B."/>
            <person name="Ebling H."/>
            <person name="Edwards K."/>
            <person name="Eickbush T."/>
            <person name="Evans J.D."/>
            <person name="Filipski A."/>
            <person name="Findeiss S."/>
            <person name="Freyhult E."/>
            <person name="Fulton L."/>
            <person name="Fulton R."/>
            <person name="Garcia A.C."/>
            <person name="Gardiner A."/>
            <person name="Garfield D.A."/>
            <person name="Garvin B.E."/>
            <person name="Gibson G."/>
            <person name="Gilbert D."/>
            <person name="Gnerre S."/>
            <person name="Godfrey J."/>
            <person name="Good R."/>
            <person name="Gotea V."/>
            <person name="Gravely B."/>
            <person name="Greenberg A.J."/>
            <person name="Griffiths-Jones S."/>
            <person name="Gross S."/>
            <person name="Guigo R."/>
            <person name="Gustafson E.A."/>
            <person name="Haerty W."/>
            <person name="Hahn M.W."/>
            <person name="Halligan D.L."/>
            <person name="Halpern A.L."/>
            <person name="Halter G.M."/>
            <person name="Han M.V."/>
            <person name="Heger A."/>
            <person name="Hillier L."/>
            <person name="Hinrichs A.S."/>
            <person name="Holmes I."/>
            <person name="Hoskins R.A."/>
            <person name="Hubisz M.J."/>
            <person name="Hultmark D."/>
            <person name="Huntley M.A."/>
            <person name="Jaffe D.B."/>
            <person name="Jagadeeshan S."/>
            <person name="Jeck W.R."/>
            <person name="Johnson J."/>
            <person name="Jones C.D."/>
            <person name="Jordan W.C."/>
            <person name="Karpen G.H."/>
            <person name="Kataoka E."/>
            <person name="Keightley P.D."/>
            <person name="Kheradpour P."/>
            <person name="Kirkness E.F."/>
            <person name="Koerich L.B."/>
            <person name="Kristiansen K."/>
            <person name="Kudrna D."/>
            <person name="Kulathinal R.J."/>
            <person name="Kumar S."/>
            <person name="Kwok R."/>
            <person name="Lander E."/>
            <person name="Langley C.H."/>
            <person name="Lapoint R."/>
            <person name="Lazzaro B.P."/>
            <person name="Lee S.J."/>
            <person name="Levesque L."/>
            <person name="Li R."/>
            <person name="Lin C.F."/>
            <person name="Lin M.F."/>
            <person name="Lindblad-Toh K."/>
            <person name="Llopart A."/>
            <person name="Long M."/>
            <person name="Low L."/>
            <person name="Lozovsky E."/>
            <person name="Lu J."/>
            <person name="Luo M."/>
            <person name="Machado C.A."/>
            <person name="Makalowski W."/>
            <person name="Marzo M."/>
            <person name="Matsuda M."/>
            <person name="Matzkin L."/>
            <person name="McAllister B."/>
            <person name="McBride C.S."/>
            <person name="McKernan B."/>
            <person name="McKernan K."/>
            <person name="Mendez-Lago M."/>
            <person name="Minx P."/>
            <person name="Mollenhauer M.U."/>
            <person name="Montooth K."/>
            <person name="Mount S.M."/>
            <person name="Mu X."/>
            <person name="Myers E."/>
            <person name="Negre B."/>
            <person name="Newfeld S."/>
            <person name="Nielsen R."/>
            <person name="Noor M.A."/>
            <person name="O'Grady P."/>
            <person name="Pachter L."/>
            <person name="Papaceit M."/>
            <person name="Parisi M.J."/>
            <person name="Parisi M."/>
            <person name="Parts L."/>
            <person name="Pedersen J.S."/>
            <person name="Pesole G."/>
            <person name="Phillippy A.M."/>
            <person name="Ponting C.P."/>
            <person name="Pop M."/>
            <person name="Porcelli D."/>
            <person name="Powell J.R."/>
            <person name="Prohaska S."/>
            <person name="Pruitt K."/>
            <person name="Puig M."/>
            <person name="Quesneville H."/>
            <person name="Ram K.R."/>
            <person name="Rand D."/>
            <person name="Rasmussen M.D."/>
            <person name="Reed L.K."/>
            <person name="Reenan R."/>
            <person name="Reily A."/>
            <person name="Remington K.A."/>
            <person name="Rieger T.T."/>
            <person name="Ritchie M.G."/>
            <person name="Robin C."/>
            <person name="Rogers Y.H."/>
            <person name="Rohde C."/>
            <person name="Rozas J."/>
            <person name="Rubenfield M.J."/>
            <person name="Ruiz A."/>
            <person name="Russo S."/>
            <person name="Salzberg S.L."/>
            <person name="Sanchez-Gracia A."/>
            <person name="Saranga D.J."/>
            <person name="Sato H."/>
            <person name="Schaeffer S.W."/>
            <person name="Schatz M.C."/>
            <person name="Schlenke T."/>
            <person name="Schwartz R."/>
            <person name="Segarra C."/>
            <person name="Singh R.S."/>
            <person name="Sirot L."/>
            <person name="Sirota M."/>
            <person name="Sisneros N.B."/>
            <person name="Smith C.D."/>
            <person name="Smith T.F."/>
            <person name="Spieth J."/>
            <person name="Stage D.E."/>
            <person name="Stark A."/>
            <person name="Stephan W."/>
            <person name="Strausberg R.L."/>
            <person name="Strempel S."/>
            <person name="Sturgill D."/>
            <person name="Sutton G."/>
            <person name="Sutton G.G."/>
            <person name="Tao W."/>
            <person name="Teichmann S."/>
            <person name="Tobari Y.N."/>
            <person name="Tomimura Y."/>
            <person name="Tsolas J.M."/>
            <person name="Valente V.L."/>
            <person name="Venter E."/>
            <person name="Venter J.C."/>
            <person name="Vicario S."/>
            <person name="Vieira F.G."/>
            <person name="Vilella A.J."/>
            <person name="Villasante A."/>
            <person name="Walenz B."/>
            <person name="Wang J."/>
            <person name="Wasserman M."/>
            <person name="Watts T."/>
            <person name="Wilson D."/>
            <person name="Wilson R.K."/>
            <person name="Wing R.A."/>
            <person name="Wolfner M.F."/>
            <person name="Wong A."/>
            <person name="Wong G.K."/>
            <person name="Wu C.I."/>
            <person name="Wu G."/>
            <person name="Yamamoto D."/>
            <person name="Yang H.P."/>
            <person name="Yang S.P."/>
            <person name="Yorke J.A."/>
            <person name="Yoshida K."/>
            <person name="Zdobnov E."/>
            <person name="Zhang P."/>
            <person name="Zhang Y."/>
            <person name="Zimin A.V."/>
            <person name="Baldwin J."/>
            <person name="Abdouelleil A."/>
            <person name="Abdulkadir J."/>
            <person name="Abebe A."/>
            <person name="Abera B."/>
            <person name="Abreu J."/>
            <person name="Acer S.C."/>
            <person name="Aftuck L."/>
            <person name="Alexander A."/>
            <person name="An P."/>
            <person name="Anderson E."/>
            <person name="Anderson S."/>
            <person name="Arachi H."/>
            <person name="Azer M."/>
            <person name="Bachantsang P."/>
            <person name="Barry A."/>
            <person name="Bayul T."/>
            <person name="Berlin A."/>
            <person name="Bessette D."/>
            <person name="Bloom T."/>
            <person name="Blye J."/>
            <person name="Boguslavskiy L."/>
            <person name="Bonnet C."/>
            <person name="Boukhgalter B."/>
            <person name="Bourzgui I."/>
            <person name="Brown A."/>
            <person name="Cahill P."/>
            <person name="Channer S."/>
            <person name="Cheshatsang Y."/>
            <person name="Chuda L."/>
            <person name="Citroen M."/>
            <person name="Collymore A."/>
            <person name="Cooke P."/>
            <person name="Costello M."/>
            <person name="D'Aco K."/>
            <person name="Daza R."/>
            <person name="De Haan G."/>
            <person name="DeGray S."/>
            <person name="DeMaso C."/>
            <person name="Dhargay N."/>
            <person name="Dooley K."/>
            <person name="Dooley E."/>
            <person name="Doricent M."/>
            <person name="Dorje P."/>
            <person name="Dorjee K."/>
            <person name="Dupes A."/>
            <person name="Elong R."/>
            <person name="Falk J."/>
            <person name="Farina A."/>
            <person name="Faro S."/>
            <person name="Ferguson D."/>
            <person name="Fisher S."/>
            <person name="Foley C.D."/>
            <person name="Franke A."/>
            <person name="Friedrich D."/>
            <person name="Gadbois L."/>
            <person name="Gearin G."/>
            <person name="Gearin C.R."/>
            <person name="Giannoukos G."/>
            <person name="Goode T."/>
            <person name="Graham J."/>
            <person name="Grandbois E."/>
            <person name="Grewal S."/>
            <person name="Gyaltsen K."/>
            <person name="Hafez N."/>
            <person name="Hagos B."/>
            <person name="Hall J."/>
            <person name="Henson C."/>
            <person name="Hollinger A."/>
            <person name="Honan T."/>
            <person name="Huard M.D."/>
            <person name="Hughes L."/>
            <person name="Hurhula B."/>
            <person name="Husby M.E."/>
            <person name="Kamat A."/>
            <person name="Kanga B."/>
            <person name="Kashin S."/>
            <person name="Khazanovich D."/>
            <person name="Kisner P."/>
            <person name="Lance K."/>
            <person name="Lara M."/>
            <person name="Lee W."/>
            <person name="Lennon N."/>
            <person name="Letendre F."/>
            <person name="LeVine R."/>
            <person name="Lipovsky A."/>
            <person name="Liu X."/>
            <person name="Liu J."/>
            <person name="Liu S."/>
            <person name="Lokyitsang T."/>
            <person name="Lokyitsang Y."/>
            <person name="Lubonja R."/>
            <person name="Lui A."/>
            <person name="MacDonald P."/>
            <person name="Magnisalis V."/>
            <person name="Maru K."/>
            <person name="Matthews C."/>
            <person name="McCusker W."/>
            <person name="McDonough S."/>
            <person name="Mehta T."/>
            <person name="Meldrim J."/>
            <person name="Meneus L."/>
            <person name="Mihai O."/>
            <person name="Mihalev A."/>
            <person name="Mihova T."/>
            <person name="Mittelman R."/>
            <person name="Mlenga V."/>
            <person name="Montmayeur A."/>
            <person name="Mulrain L."/>
            <person name="Navidi A."/>
            <person name="Naylor J."/>
            <person name="Negash T."/>
            <person name="Nguyen T."/>
            <person name="Nguyen N."/>
            <person name="Nicol R."/>
            <person name="Norbu C."/>
            <person name="Norbu N."/>
            <person name="Novod N."/>
            <person name="O'Neill B."/>
            <person name="Osman S."/>
            <person name="Markiewicz E."/>
            <person name="Oyono O.L."/>
            <person name="Patti C."/>
            <person name="Phunkhang P."/>
            <person name="Pierre F."/>
            <person name="Priest M."/>
            <person name="Raghuraman S."/>
            <person name="Rege F."/>
            <person name="Reyes R."/>
            <person name="Rise C."/>
            <person name="Rogov P."/>
            <person name="Ross K."/>
            <person name="Ryan E."/>
            <person name="Settipalli S."/>
            <person name="Shea T."/>
            <person name="Sherpa N."/>
            <person name="Shi L."/>
            <person name="Shih D."/>
            <person name="Sparrow T."/>
            <person name="Spaulding J."/>
            <person name="Stalker J."/>
            <person name="Stange-Thomann N."/>
            <person name="Stavropoulos S."/>
            <person name="Stone C."/>
            <person name="Strader C."/>
            <person name="Tesfaye S."/>
            <person name="Thomson T."/>
            <person name="Thoulutsang Y."/>
            <person name="Thoulutsang D."/>
            <person name="Topham K."/>
            <person name="Topping I."/>
            <person name="Tsamla T."/>
            <person name="Vassiliev H."/>
            <person name="Vo A."/>
            <person name="Wangchuk T."/>
            <person name="Wangdi T."/>
            <person name="Weiand M."/>
            <person name="Wilkinson J."/>
            <person name="Wilson A."/>
            <person name="Yadav S."/>
            <person name="Young G."/>
            <person name="Yu Q."/>
            <person name="Zembek L."/>
            <person name="Zhong D."/>
            <person name="Zimmer A."/>
            <person name="Zwirko Z."/>
            <person name="Jaffe D.B."/>
            <person name="Alvarez P."/>
            <person name="Brockman W."/>
            <person name="Butler J."/>
            <person name="Chin C."/>
            <person name="Gnerre S."/>
            <person name="Grabherr M."/>
            <person name="Kleber M."/>
            <person name="Mauceli E."/>
            <person name="MacCallum I."/>
        </authorList>
    </citation>
    <scope>NUCLEOTIDE SEQUENCE [LARGE SCALE GENOMIC DNA]</scope>
    <source>
        <strain evidence="4">Tucson 15287-2541.00</strain>
    </source>
</reference>
<proteinExistence type="predicted"/>
<organism evidence="4">
    <name type="scientific">Drosophila grimshawi</name>
    <name type="common">Hawaiian fruit fly</name>
    <name type="synonym">Idiomyia grimshawi</name>
    <dbReference type="NCBI Taxonomy" id="7222"/>
    <lineage>
        <taxon>Eukaryota</taxon>
        <taxon>Metazoa</taxon>
        <taxon>Ecdysozoa</taxon>
        <taxon>Arthropoda</taxon>
        <taxon>Hexapoda</taxon>
        <taxon>Insecta</taxon>
        <taxon>Pterygota</taxon>
        <taxon>Neoptera</taxon>
        <taxon>Endopterygota</taxon>
        <taxon>Diptera</taxon>
        <taxon>Brachycera</taxon>
        <taxon>Muscomorpha</taxon>
        <taxon>Ephydroidea</taxon>
        <taxon>Drosophilidae</taxon>
        <taxon>Drosophila</taxon>
        <taxon>Hawaiian Drosophila</taxon>
    </lineage>
</organism>
<dbReference type="PhylomeDB" id="B4J6A9"/>
<keyword evidence="4" id="KW-1185">Reference proteome</keyword>
<dbReference type="OrthoDB" id="7943935at2759"/>
<dbReference type="OMA" id="NTAISCH"/>
<sequence>MKVKAILSALLLLVLSSGCSEANTLMTCHSCHGISCQRTVSPTQEQECVDSLDYCVTIYEKSKVLYMGCSLEIPVELRQRCDSPNNGSCFKCNSNRCNDVGSERFACVQCDSSKDTNCAENATLLKPVVCAAPKAANSYCYVKASGSGSSHIERGCATTVIDQQDCLKDANCLLCSSGDIRGCNSVNIVTDSSAGNRFIRFLR</sequence>
<evidence type="ECO:0000256" key="1">
    <source>
        <dbReference type="SAM" id="SignalP"/>
    </source>
</evidence>
<feature type="domain" description="DUF753" evidence="2">
    <location>
        <begin position="27"/>
        <end position="98"/>
    </location>
</feature>
<dbReference type="PROSITE" id="PS51257">
    <property type="entry name" value="PROKAR_LIPOPROTEIN"/>
    <property type="match status" value="1"/>
</dbReference>
<dbReference type="STRING" id="7222.B4J6A9"/>
<dbReference type="KEGG" id="dgr:6559683"/>
<gene>
    <name evidence="3" type="primary">Dgri\GH20773</name>
    <name evidence="3" type="ORF">Dgri_GH20773</name>
</gene>
<protein>
    <submittedName>
        <fullName evidence="3">GH20773</fullName>
    </submittedName>
</protein>
<dbReference type="Proteomes" id="UP000001070">
    <property type="component" value="Unassembled WGS sequence"/>
</dbReference>
<dbReference type="PANTHER" id="PTHR21721">
    <property type="entry name" value="GH09876P-RELATED"/>
    <property type="match status" value="1"/>
</dbReference>
<feature type="domain" description="DUF753" evidence="2">
    <location>
        <begin position="106"/>
        <end position="184"/>
    </location>
</feature>
<dbReference type="EMBL" id="CH916367">
    <property type="protein sequence ID" value="EDW00882.1"/>
    <property type="molecule type" value="Genomic_DNA"/>
</dbReference>
<feature type="chain" id="PRO_5002811518" evidence="1">
    <location>
        <begin position="23"/>
        <end position="203"/>
    </location>
</feature>
<dbReference type="InParanoid" id="B4J6A9"/>
<accession>B4J6A9</accession>